<gene>
    <name evidence="2" type="ORF">B0O44_10954</name>
</gene>
<accession>A0A318U7J6</accession>
<evidence type="ECO:0000313" key="3">
    <source>
        <dbReference type="Proteomes" id="UP000248198"/>
    </source>
</evidence>
<keyword evidence="1" id="KW-0732">Signal</keyword>
<dbReference type="RefSeq" id="WP_110834315.1">
    <property type="nucleotide sequence ID" value="NZ_QKLU01000009.1"/>
</dbReference>
<dbReference type="Proteomes" id="UP000248198">
    <property type="component" value="Unassembled WGS sequence"/>
</dbReference>
<evidence type="ECO:0008006" key="4">
    <source>
        <dbReference type="Google" id="ProtNLM"/>
    </source>
</evidence>
<feature type="chain" id="PRO_5016241391" description="Secreted protein" evidence="1">
    <location>
        <begin position="19"/>
        <end position="258"/>
    </location>
</feature>
<reference evidence="2 3" key="1">
    <citation type="submission" date="2018-06" db="EMBL/GenBank/DDBJ databases">
        <title>Genomic Encyclopedia of Archaeal and Bacterial Type Strains, Phase II (KMG-II): from individual species to whole genera.</title>
        <authorList>
            <person name="Goeker M."/>
        </authorList>
    </citation>
    <scope>NUCLEOTIDE SEQUENCE [LARGE SCALE GENOMIC DNA]</scope>
    <source>
        <strain evidence="2 3">DSM 27372</strain>
    </source>
</reference>
<organism evidence="2 3">
    <name type="scientific">Pedobacter nutrimenti</name>
    <dbReference type="NCBI Taxonomy" id="1241337"/>
    <lineage>
        <taxon>Bacteria</taxon>
        <taxon>Pseudomonadati</taxon>
        <taxon>Bacteroidota</taxon>
        <taxon>Sphingobacteriia</taxon>
        <taxon>Sphingobacteriales</taxon>
        <taxon>Sphingobacteriaceae</taxon>
        <taxon>Pedobacter</taxon>
    </lineage>
</organism>
<dbReference type="OrthoDB" id="1274006at2"/>
<keyword evidence="3" id="KW-1185">Reference proteome</keyword>
<protein>
    <recommendedName>
        <fullName evidence="4">Secreted protein</fullName>
    </recommendedName>
</protein>
<evidence type="ECO:0000313" key="2">
    <source>
        <dbReference type="EMBL" id="PYF69964.1"/>
    </source>
</evidence>
<feature type="signal peptide" evidence="1">
    <location>
        <begin position="1"/>
        <end position="18"/>
    </location>
</feature>
<sequence>MKKYILSFLLLISFSGFAQNTINNYKYVIVPEKFSFLKQKDQYRLNTLLKIFLQEKGFTSYFDNSELPAELAGNRCNALNADVLEKNGMFTTNVTVVLKDCKGNILFTSKEGKSREKEYNTSYNLALRDALSSFNEIQYAYSGPATVQTAAASTTSTIPAGPAVSTPMATTASVPAKVATPELKQPEGTLYAQPTTKGYQLIDTTPKIILTLLTTSSQDYFIAENSNSHGIVFKKNGTWFYEYYQNGNLIAEKLSIKF</sequence>
<name>A0A318U7J6_9SPHI</name>
<comment type="caution">
    <text evidence="2">The sequence shown here is derived from an EMBL/GenBank/DDBJ whole genome shotgun (WGS) entry which is preliminary data.</text>
</comment>
<proteinExistence type="predicted"/>
<dbReference type="EMBL" id="QKLU01000009">
    <property type="protein sequence ID" value="PYF69964.1"/>
    <property type="molecule type" value="Genomic_DNA"/>
</dbReference>
<evidence type="ECO:0000256" key="1">
    <source>
        <dbReference type="SAM" id="SignalP"/>
    </source>
</evidence>
<dbReference type="AlphaFoldDB" id="A0A318U7J6"/>